<name>A0A7Y0F3J3_9BIFI</name>
<keyword evidence="1" id="KW-0418">Kinase</keyword>
<accession>A0A7Y0F3J3</accession>
<dbReference type="RefSeq" id="WP_169276450.1">
    <property type="nucleotide sequence ID" value="NZ_JAAIIH010000037.1"/>
</dbReference>
<evidence type="ECO:0000313" key="2">
    <source>
        <dbReference type="Proteomes" id="UP000588277"/>
    </source>
</evidence>
<dbReference type="SUPFAM" id="SSF52540">
    <property type="entry name" value="P-loop containing nucleoside triphosphate hydrolases"/>
    <property type="match status" value="1"/>
</dbReference>
<gene>
    <name evidence="1" type="ORF">G1C96_1969</name>
</gene>
<sequence length="175" mass="20591">MRISIMGLSGSGKSTLARALGEELRSPVLHLDTVQFLPGWENRPMDQQLGMVSDFLDEHGSWVIDGNYTNLHVERRLRESDCIVILLFGRITRVRRVIARARRYRGTARPSMTPGCNERINADFLWWVIWRGCDRAHLRYYRDVARRYPSTTVVIRTQRELDRWLRDALPQLLRR</sequence>
<reference evidence="1 2" key="1">
    <citation type="submission" date="2020-02" db="EMBL/GenBank/DDBJ databases">
        <title>Characterization of phylogenetic diversity of novel bifidobacterial species isolated in Czech ZOOs.</title>
        <authorList>
            <person name="Lugli G.A."/>
            <person name="Vera N.B."/>
            <person name="Ventura M."/>
        </authorList>
    </citation>
    <scope>NUCLEOTIDE SEQUENCE [LARGE SCALE GENOMIC DNA]</scope>
    <source>
        <strain evidence="1 2">DSM 109958</strain>
    </source>
</reference>
<dbReference type="AlphaFoldDB" id="A0A7Y0F3J3"/>
<organism evidence="1 2">
    <name type="scientific">Bifidobacterium moraviense</name>
    <dbReference type="NCBI Taxonomy" id="2675323"/>
    <lineage>
        <taxon>Bacteria</taxon>
        <taxon>Bacillati</taxon>
        <taxon>Actinomycetota</taxon>
        <taxon>Actinomycetes</taxon>
        <taxon>Bifidobacteriales</taxon>
        <taxon>Bifidobacteriaceae</taxon>
        <taxon>Bifidobacterium</taxon>
    </lineage>
</organism>
<dbReference type="Gene3D" id="3.40.50.300">
    <property type="entry name" value="P-loop containing nucleotide triphosphate hydrolases"/>
    <property type="match status" value="1"/>
</dbReference>
<dbReference type="Proteomes" id="UP000588277">
    <property type="component" value="Unassembled WGS sequence"/>
</dbReference>
<dbReference type="PANTHER" id="PTHR37816:SF3">
    <property type="entry name" value="MODULATES DNA TOPOLOGY"/>
    <property type="match status" value="1"/>
</dbReference>
<dbReference type="PANTHER" id="PTHR37816">
    <property type="entry name" value="YALI0E33011P"/>
    <property type="match status" value="1"/>
</dbReference>
<evidence type="ECO:0000313" key="1">
    <source>
        <dbReference type="EMBL" id="NMN01377.1"/>
    </source>
</evidence>
<dbReference type="InterPro" id="IPR027417">
    <property type="entry name" value="P-loop_NTPase"/>
</dbReference>
<keyword evidence="2" id="KW-1185">Reference proteome</keyword>
<keyword evidence="1" id="KW-0808">Transferase</keyword>
<proteinExistence type="predicted"/>
<comment type="caution">
    <text evidence="1">The sequence shown here is derived from an EMBL/GenBank/DDBJ whole genome shotgun (WGS) entry which is preliminary data.</text>
</comment>
<dbReference type="EMBL" id="JAAIIH010000037">
    <property type="protein sequence ID" value="NMN01377.1"/>
    <property type="molecule type" value="Genomic_DNA"/>
</dbReference>
<dbReference type="CDD" id="cd02019">
    <property type="entry name" value="NK"/>
    <property type="match status" value="1"/>
</dbReference>
<protein>
    <submittedName>
        <fullName evidence="1">Adenylate kinase</fullName>
    </submittedName>
</protein>
<dbReference type="InterPro" id="IPR052922">
    <property type="entry name" value="Cytidylate_Kinase-2"/>
</dbReference>
<dbReference type="GO" id="GO:0016301">
    <property type="term" value="F:kinase activity"/>
    <property type="evidence" value="ECO:0007669"/>
    <property type="project" value="UniProtKB-KW"/>
</dbReference>